<dbReference type="Proteomes" id="UP000001554">
    <property type="component" value="Chromosome 3"/>
</dbReference>
<reference evidence="2" key="1">
    <citation type="journal article" date="2020" name="Nat. Ecol. Evol.">
        <title>Deeply conserved synteny resolves early events in vertebrate evolution.</title>
        <authorList>
            <person name="Simakov O."/>
            <person name="Marletaz F."/>
            <person name="Yue J.X."/>
            <person name="O'Connell B."/>
            <person name="Jenkins J."/>
            <person name="Brandt A."/>
            <person name="Calef R."/>
            <person name="Tung C.H."/>
            <person name="Huang T.K."/>
            <person name="Schmutz J."/>
            <person name="Satoh N."/>
            <person name="Yu J.K."/>
            <person name="Putnam N.H."/>
            <person name="Green R.E."/>
            <person name="Rokhsar D.S."/>
        </authorList>
    </citation>
    <scope>NUCLEOTIDE SEQUENCE [LARGE SCALE GENOMIC DNA]</scope>
    <source>
        <strain evidence="2">S238N-H82</strain>
    </source>
</reference>
<dbReference type="RefSeq" id="XP_035670025.1">
    <property type="nucleotide sequence ID" value="XM_035814132.1"/>
</dbReference>
<feature type="region of interest" description="Disordered" evidence="1">
    <location>
        <begin position="909"/>
        <end position="977"/>
    </location>
</feature>
<keyword evidence="2" id="KW-1185">Reference proteome</keyword>
<evidence type="ECO:0000313" key="2">
    <source>
        <dbReference type="Proteomes" id="UP000001554"/>
    </source>
</evidence>
<dbReference type="GeneID" id="118411655"/>
<feature type="compositionally biased region" description="Basic and acidic residues" evidence="1">
    <location>
        <begin position="607"/>
        <end position="621"/>
    </location>
</feature>
<feature type="compositionally biased region" description="Basic and acidic residues" evidence="1">
    <location>
        <begin position="704"/>
        <end position="717"/>
    </location>
</feature>
<sequence length="977" mass="107485">MNNFQQQTFVARQGYQHQGMMGAPGIGHMGGVGMQQQRMMGNIQQQQQQQGMMGAQMMRMGQQGMMGGQQQRMAGPGMHLQGIMGAQQQRMGMPGVSQQGMMGSQHPRMASPVVSQQGMMGAQQQRMASPVVSQQGMMGAQQQRMGMPGVSQQGMMGAQHPRMAAPMVSQQGMMGAQQRRMASPVVSQQGMMGAQQQRMAAPMVSQQGMMGAQQQRMTAPMVSQQGMMGAQQQRMTAPMVGQQDMMGAQQQRMMGQGMMGNQHQRMLRPGLSEQSMMGTAQQRMMGSTAQNCGIDPRVNQQLMMQGQQQRMMGPVVSQQSMMEMRQQRIMSINQQRSVGPGQMQQGMMGVQQHGSQFPQQSMMGTTGNSHVGAQQQRIMVTILPEHGSVGPASQRIVESTHGVSERQVIEINTENDAIMDDRREKQNGVTRSNNVNIVISPQEDLPHYSAPSSTANTLSPRASTLRTLVEVPLSFDTEVSEKQTFTKDVDHRLLKPDLDPGILKDGDVDYRTLVPIRPAEEGDQNVLETQPDKPSPKKDIPLKLLVKLKPLKPLPKTHPPGETLMAEPKTDPENSLPNKDSTDPPKPGLVPVPSKGSASKSKITLKLIDRGAKQKRTKENSHGSIPTLLENSMLSLNMEPTQQEILSALEEDCGCMNFFSSPVEQKTTERTEVTNSETMTLLSISALSAADKMGLVQEGVEVKVDSSQREEEKDMPKTPEVVGVTSVPGTKSGMGPTSEERNNDFSNSNSGKTKELSENHNLGLKPDESEDDLKENLPLQTHSKGPLKSFPLALQDKEERQARDDELIQTSLDAMVEPSEVQNIAISFKNPIAEAFEPNKPGSPLLSLALKLTRLHKQNVTKSYNGKHLRRTISMIEEGMENRSRFMGVKQKNNAGKELRLVISRVFTKKEESSPDVTEHPGNKNSSQRSQDSRTVVVSEEVTKTEDARIPTSQDTEDLENHLTPVNNDLSKKKGSQ</sequence>
<feature type="compositionally biased region" description="Polar residues" evidence="1">
    <location>
        <begin position="923"/>
        <end position="934"/>
    </location>
</feature>
<feature type="compositionally biased region" description="Basic and acidic residues" evidence="1">
    <location>
        <begin position="530"/>
        <end position="541"/>
    </location>
</feature>
<evidence type="ECO:0000313" key="3">
    <source>
        <dbReference type="RefSeq" id="XP_035670025.1"/>
    </source>
</evidence>
<evidence type="ECO:0000256" key="1">
    <source>
        <dbReference type="SAM" id="MobiDB-lite"/>
    </source>
</evidence>
<proteinExistence type="predicted"/>
<organism evidence="2 3">
    <name type="scientific">Branchiostoma floridae</name>
    <name type="common">Florida lancelet</name>
    <name type="synonym">Amphioxus</name>
    <dbReference type="NCBI Taxonomy" id="7739"/>
    <lineage>
        <taxon>Eukaryota</taxon>
        <taxon>Metazoa</taxon>
        <taxon>Chordata</taxon>
        <taxon>Cephalochordata</taxon>
        <taxon>Leptocardii</taxon>
        <taxon>Amphioxiformes</taxon>
        <taxon>Branchiostomatidae</taxon>
        <taxon>Branchiostoma</taxon>
    </lineage>
</organism>
<feature type="region of interest" description="Disordered" evidence="1">
    <location>
        <begin position="704"/>
        <end position="772"/>
    </location>
</feature>
<feature type="compositionally biased region" description="Basic and acidic residues" evidence="1">
    <location>
        <begin position="909"/>
        <end position="922"/>
    </location>
</feature>
<reference evidence="3" key="2">
    <citation type="submission" date="2025-08" db="UniProtKB">
        <authorList>
            <consortium name="RefSeq"/>
        </authorList>
    </citation>
    <scope>IDENTIFICATION</scope>
    <source>
        <strain evidence="3">S238N-H82</strain>
        <tissue evidence="3">Testes</tissue>
    </source>
</reference>
<protein>
    <submittedName>
        <fullName evidence="3">Uncharacterized protein LOC118411655</fullName>
    </submittedName>
</protein>
<dbReference type="OrthoDB" id="10371967at2759"/>
<name>A0A9J7MJY8_BRAFL</name>
<feature type="region of interest" description="Disordered" evidence="1">
    <location>
        <begin position="515"/>
        <end position="625"/>
    </location>
</feature>
<gene>
    <name evidence="3" type="primary">LOC118411655</name>
</gene>
<dbReference type="AlphaFoldDB" id="A0A9J7MJY8"/>
<accession>A0A9J7MJY8</accession>
<dbReference type="KEGG" id="bfo:118411655"/>